<evidence type="ECO:0000313" key="2">
    <source>
        <dbReference type="Proteomes" id="UP000249057"/>
    </source>
</evidence>
<keyword evidence="2" id="KW-1185">Reference proteome</keyword>
<dbReference type="EMBL" id="KZ825358">
    <property type="protein sequence ID" value="RAH43921.1"/>
    <property type="molecule type" value="Genomic_DNA"/>
</dbReference>
<proteinExistence type="predicted"/>
<accession>A0ACD1G453</accession>
<name>A0ACD1G453_9EURO</name>
<organism evidence="1 2">
    <name type="scientific">Aspergillus brunneoviolaceus CBS 621.78</name>
    <dbReference type="NCBI Taxonomy" id="1450534"/>
    <lineage>
        <taxon>Eukaryota</taxon>
        <taxon>Fungi</taxon>
        <taxon>Dikarya</taxon>
        <taxon>Ascomycota</taxon>
        <taxon>Pezizomycotina</taxon>
        <taxon>Eurotiomycetes</taxon>
        <taxon>Eurotiomycetidae</taxon>
        <taxon>Eurotiales</taxon>
        <taxon>Aspergillaceae</taxon>
        <taxon>Aspergillus</taxon>
        <taxon>Aspergillus subgen. Circumdati</taxon>
    </lineage>
</organism>
<protein>
    <submittedName>
        <fullName evidence="1">Uncharacterized protein</fullName>
    </submittedName>
</protein>
<reference evidence="1" key="1">
    <citation type="submission" date="2018-02" db="EMBL/GenBank/DDBJ databases">
        <title>The genomes of Aspergillus section Nigri reveals drivers in fungal speciation.</title>
        <authorList>
            <consortium name="DOE Joint Genome Institute"/>
            <person name="Vesth T.C."/>
            <person name="Nybo J."/>
            <person name="Theobald S."/>
            <person name="Brandl J."/>
            <person name="Frisvad J.C."/>
            <person name="Nielsen K.F."/>
            <person name="Lyhne E.K."/>
            <person name="Kogle M.E."/>
            <person name="Kuo A."/>
            <person name="Riley R."/>
            <person name="Clum A."/>
            <person name="Nolan M."/>
            <person name="Lipzen A."/>
            <person name="Salamov A."/>
            <person name="Henrissat B."/>
            <person name="Wiebenga A."/>
            <person name="De vries R.P."/>
            <person name="Grigoriev I.V."/>
            <person name="Mortensen U.H."/>
            <person name="Andersen M.R."/>
            <person name="Baker S.E."/>
        </authorList>
    </citation>
    <scope>NUCLEOTIDE SEQUENCE</scope>
    <source>
        <strain evidence="1">CBS 621.78</strain>
    </source>
</reference>
<dbReference type="Proteomes" id="UP000249057">
    <property type="component" value="Unassembled WGS sequence"/>
</dbReference>
<gene>
    <name evidence="1" type="ORF">BO95DRAFT_417632</name>
</gene>
<evidence type="ECO:0000313" key="1">
    <source>
        <dbReference type="EMBL" id="RAH43921.1"/>
    </source>
</evidence>
<sequence length="356" mass="38745">MKAVTSWSLVALLLQAAGTNAAIRTDLGARNVQIAEMDGTGVRHGDQIVFSDPRSDFEEYFRCAPASGKHLTFSASGRYAACCYPSQQLIGSIDTAFDCCGEGHELAGSNRTGYRCCPISQIFDGKVCKAPQPVCTKGKVLVNNKCVCPAGYFENALGNCERTCTSGISTGKLQSLESPILSSKCYTFTWENAERLGFNAEGYYLAAQDDLQQKFGKFQLCKDEVCTPNLPVNPEDGFRIKDLHGNPVDGQQPGLWLNNAHNGGQIGKTVHWDKAGEFSLTKWPCGKYCLTGYDNGLGVAYPALTPAFTFTTYDQQSCIPIDITEVPCDVRHPNNNCIWKNGKDQCCNSVDCTAQV</sequence>